<keyword evidence="7" id="KW-0653">Protein transport</keyword>
<feature type="region of interest" description="Disordered" evidence="11">
    <location>
        <begin position="1"/>
        <end position="76"/>
    </location>
</feature>
<dbReference type="InterPro" id="IPR037665">
    <property type="entry name" value="Nucleoporin_S59-like"/>
</dbReference>
<dbReference type="Pfam" id="PF12110">
    <property type="entry name" value="Nup96"/>
    <property type="match status" value="1"/>
</dbReference>
<dbReference type="Gene3D" id="3.30.1610.10">
    <property type="entry name" value="Peptidase S59, nucleoporin"/>
    <property type="match status" value="1"/>
</dbReference>
<dbReference type="InParanoid" id="A0A3N4LNL7"/>
<proteinExistence type="inferred from homology"/>
<comment type="similarity">
    <text evidence="2">Belongs to the nucleoporin GLFG family.</text>
</comment>
<dbReference type="OrthoDB" id="3797628at2759"/>
<dbReference type="SUPFAM" id="SSF82215">
    <property type="entry name" value="C-terminal autoproteolytic domain of nucleoporin nup98"/>
    <property type="match status" value="1"/>
</dbReference>
<dbReference type="Pfam" id="PF04096">
    <property type="entry name" value="Nucleoporin2"/>
    <property type="match status" value="1"/>
</dbReference>
<feature type="compositionally biased region" description="Gly residues" evidence="11">
    <location>
        <begin position="7"/>
        <end position="17"/>
    </location>
</feature>
<feature type="compositionally biased region" description="Low complexity" evidence="11">
    <location>
        <begin position="374"/>
        <end position="391"/>
    </location>
</feature>
<feature type="compositionally biased region" description="Low complexity" evidence="11">
    <location>
        <begin position="346"/>
        <end position="355"/>
    </location>
</feature>
<feature type="region of interest" description="Disordered" evidence="11">
    <location>
        <begin position="372"/>
        <end position="492"/>
    </location>
</feature>
<dbReference type="Proteomes" id="UP000267821">
    <property type="component" value="Unassembled WGS sequence"/>
</dbReference>
<protein>
    <recommendedName>
        <fullName evidence="12">Peptidase S59 domain-containing protein</fullName>
    </recommendedName>
</protein>
<evidence type="ECO:0000313" key="14">
    <source>
        <dbReference type="Proteomes" id="UP000267821"/>
    </source>
</evidence>
<dbReference type="GO" id="GO:0000973">
    <property type="term" value="P:post-transcriptional tethering of RNA polymerase II gene DNA at nuclear periphery"/>
    <property type="evidence" value="ECO:0007669"/>
    <property type="project" value="TreeGrafter"/>
</dbReference>
<keyword evidence="9" id="KW-0906">Nuclear pore complex</keyword>
<feature type="region of interest" description="Disordered" evidence="11">
    <location>
        <begin position="1159"/>
        <end position="1232"/>
    </location>
</feature>
<gene>
    <name evidence="13" type="ORF">L211DRAFT_281692</name>
</gene>
<feature type="region of interest" description="Disordered" evidence="11">
    <location>
        <begin position="1124"/>
        <end position="1144"/>
    </location>
</feature>
<dbReference type="GO" id="GO:0034398">
    <property type="term" value="P:telomere tethering at nuclear periphery"/>
    <property type="evidence" value="ECO:0007669"/>
    <property type="project" value="TreeGrafter"/>
</dbReference>
<dbReference type="GO" id="GO:0006606">
    <property type="term" value="P:protein import into nucleus"/>
    <property type="evidence" value="ECO:0007669"/>
    <property type="project" value="TreeGrafter"/>
</dbReference>
<feature type="compositionally biased region" description="Acidic residues" evidence="11">
    <location>
        <begin position="1170"/>
        <end position="1195"/>
    </location>
</feature>
<feature type="compositionally biased region" description="Polar residues" evidence="11">
    <location>
        <begin position="1213"/>
        <end position="1230"/>
    </location>
</feature>
<keyword evidence="4" id="KW-0677">Repeat</keyword>
<feature type="region of interest" description="Disordered" evidence="11">
    <location>
        <begin position="511"/>
        <end position="678"/>
    </location>
</feature>
<dbReference type="FunFam" id="3.30.1610.10:FF:000003">
    <property type="entry name" value="Nucleoporin SONB, putative"/>
    <property type="match status" value="1"/>
</dbReference>
<sequence length="1985" mass="211147">MFTPSSGGTGGFGGFGGQQQQQQQQQTGTGGVFGGGGTSGGFGSATTTGTGFGPTGTGGGFGTSTGGGFGQPQQQSTGFGGTAWAFIILHFLAMGRRYTDNCFGLGFGSTTNPGFGKPFGTTTPATGTGLFGSTPAATTTGFGGGFGTSAATTGAFGSTTTPASTAGSFGKPFGATTTTAGTSGGLFGTAPAANTGFGAGNAIGFGPSAGTEVPVTGTSNPVFSATQEKDPAGSSMNHFQTISFMPAYQKFSLEELRLQDLLQGRRYGNATPGGAGAFGINTGFGGGFGTQQQQPQQQGTAFGGTGTTSGLFNTQQPQQQQQTGFGSTTTGFGPASSGTGLFGTKPAGTGLFGTTPAAPAAGSGIFGGQTQGNTGFASTGTTGFGTQSTSAAGGGLFGPTPANTSSSLTTGNTGFGSQSGFGTTQQGSGGGLFGNPQGTTTSTPFGTTQPAATTTPFGTGFSQTTQTQPQQTPFGAGFGSNQQQQQNKPFGTSFSATTTPAIGTGLFGNTQQQQQQPVQGGLFGTKPGFGSAATPATGGGLFGQTPASGTTSGGLFSGTQQTQPAQGGMFGSAQQNQQQPITGGLFNKPTTSGLFSGSSTTPAASNTGGLFGGSTFGGGQQQGSGFGGNQQHQQPTQSGFFNYTMGGQQGQQQQFMTSSINDPNPYGPNSLLGGSVQGAPGPLATPIASVQKKKAAMLPQSKIAPRMTQITPRLGASFSRAGSPFASTSGGTHLTNSAFGRSLSSSTSKLHLFDNDDSVLSAGAFTASPGSRVASLKRLVIDRNIRDGDLFTGGSDLKGITGGKDDGKPKGILKKAVSFDTNNSSRNYADIFGKEQIPSSSNRQTASPGAEEIGHTRSSSSSIGRRESGGQEDFAHNLDTEEHVVQGNEVAIIGESQQQVDEKGTYWMSPNLATLKAMPKDKLKHVTNLTVGRRGYGQVRFEPAVDLTNIPPEDIMDGIVVFQSRVCTVYPEHLPKPPPGKGLNVPSIISLEDCFPQYKDTRGPVKDPEHPRYIAHLNRLKSIKDTEFVDYLATEGIWTFKVQHFTTYGLVDSDDEQQEASYEEEDGTPRQSSYYDESYMLSEQSFCGQSFDGDADISGAISDSSSAMDDTFEFRKLRSSVASSVGNPGGFASSAEEESCEGGSLVEEDATIEMHSQEMPFLGEGSTGSVEDEDEDLDEDEELAEPEYTEGEIDESVVIQSGAASPAEAPSTPILSPTKQTTAPTQTSDTPKALPIAKNWADQLNMTISPVKRRTKMIMMSPVRAKSFDFSAQKKQATQNGISEPLNYGHLDIMKDLFSGALDNDGGFKGTRSPTKKGHFQESPRQPRTNVRTINEAECNTKVRPVWTTQGKLLYVGELVDTPRLGRPVPAKASQLKVSRMKYIPEKPTELVAMFGLILKCSDITLDPYRVPFAEVKPDTLFEQFSDIPWDDKPASRYEKSVWRLASVLFDPIENPNLLHIDDIYYDSKIRKEKLTRFLEDAVESIVESHARSTASAEEKALAHLTGHRIEQACSALLEGNCYRLAILVSMIGGDRQMREDIMEQLKEWKFKGYLAEISLQVRALYELLAGNTCFSDGLKKPYEDAAPSFFIPQHFNLDWKRTFGLKLWYGTTEDQSIGDAVSLYEQDFLDKYPGDVQKPTPWYAPDDAESEQYDILWGLLKILADERVPLQNVLTTKWADRFHDDYRLPWQLWSLMSRRKIRDFSVTPNQKAHGITPNERAHELTINFAAQLEAHGHWHWAMLILMHLLDTDARELGMKALLARHVEDLGNGSDKLVFVKETLLVPDMWINEAKALHARHMQLHVREAEYLLSAHAWAEAHRTLVQQVAPAAVISGDLEQLRNLLAKFEDVNKVENWTLGGQVYLDYITLLNLKDDLSAAMAVAPVPTGRGSRVGSAAVGRNDLIVVCKRLLGALSNMEQVHFEQKVAVREMGAVVSGVILKVGGALASEAPRILDLPLTEDQYLKKTVRLSQEYYKARLVEGI</sequence>
<dbReference type="InterPro" id="IPR021967">
    <property type="entry name" value="Nup98_C"/>
</dbReference>
<keyword evidence="8" id="KW-0811">Translocation</keyword>
<dbReference type="EMBL" id="ML121547">
    <property type="protein sequence ID" value="RPB23258.1"/>
    <property type="molecule type" value="Genomic_DNA"/>
</dbReference>
<evidence type="ECO:0000256" key="7">
    <source>
        <dbReference type="ARBA" id="ARBA00022927"/>
    </source>
</evidence>
<dbReference type="PANTHER" id="PTHR23198:SF6">
    <property type="entry name" value="NUCLEAR PORE COMPLEX PROTEIN NUP98-NUP96"/>
    <property type="match status" value="1"/>
</dbReference>
<feature type="compositionally biased region" description="Low complexity" evidence="11">
    <location>
        <begin position="590"/>
        <end position="608"/>
    </location>
</feature>
<organism evidence="13 14">
    <name type="scientific">Terfezia boudieri ATCC MYA-4762</name>
    <dbReference type="NCBI Taxonomy" id="1051890"/>
    <lineage>
        <taxon>Eukaryota</taxon>
        <taxon>Fungi</taxon>
        <taxon>Dikarya</taxon>
        <taxon>Ascomycota</taxon>
        <taxon>Pezizomycotina</taxon>
        <taxon>Pezizomycetes</taxon>
        <taxon>Pezizales</taxon>
        <taxon>Pezizaceae</taxon>
        <taxon>Terfezia</taxon>
    </lineage>
</organism>
<comment type="subcellular location">
    <subcellularLocation>
        <location evidence="1">Nucleus</location>
        <location evidence="1">Nuclear pore complex</location>
    </subcellularLocation>
</comment>
<dbReference type="GO" id="GO:0006405">
    <property type="term" value="P:RNA export from nucleus"/>
    <property type="evidence" value="ECO:0007669"/>
    <property type="project" value="TreeGrafter"/>
</dbReference>
<evidence type="ECO:0000256" key="3">
    <source>
        <dbReference type="ARBA" id="ARBA00022448"/>
    </source>
</evidence>
<feature type="domain" description="Peptidase S59" evidence="12">
    <location>
        <begin position="903"/>
        <end position="1045"/>
    </location>
</feature>
<evidence type="ECO:0000256" key="6">
    <source>
        <dbReference type="ARBA" id="ARBA00022816"/>
    </source>
</evidence>
<dbReference type="FunCoup" id="A0A3N4LNL7">
    <property type="interactions" value="742"/>
</dbReference>
<feature type="region of interest" description="Disordered" evidence="11">
    <location>
        <begin position="832"/>
        <end position="871"/>
    </location>
</feature>
<dbReference type="GO" id="GO:0008139">
    <property type="term" value="F:nuclear localization sequence binding"/>
    <property type="evidence" value="ECO:0007669"/>
    <property type="project" value="TreeGrafter"/>
</dbReference>
<feature type="compositionally biased region" description="Low complexity" evidence="11">
    <location>
        <begin position="290"/>
        <end position="300"/>
    </location>
</feature>
<feature type="compositionally biased region" description="Low complexity" evidence="11">
    <location>
        <begin position="434"/>
        <end position="475"/>
    </location>
</feature>
<evidence type="ECO:0000256" key="9">
    <source>
        <dbReference type="ARBA" id="ARBA00023132"/>
    </source>
</evidence>
<feature type="region of interest" description="Disordered" evidence="11">
    <location>
        <begin position="289"/>
        <end position="355"/>
    </location>
</feature>
<reference evidence="13 14" key="1">
    <citation type="journal article" date="2018" name="Nat. Ecol. Evol.">
        <title>Pezizomycetes genomes reveal the molecular basis of ectomycorrhizal truffle lifestyle.</title>
        <authorList>
            <person name="Murat C."/>
            <person name="Payen T."/>
            <person name="Noel B."/>
            <person name="Kuo A."/>
            <person name="Morin E."/>
            <person name="Chen J."/>
            <person name="Kohler A."/>
            <person name="Krizsan K."/>
            <person name="Balestrini R."/>
            <person name="Da Silva C."/>
            <person name="Montanini B."/>
            <person name="Hainaut M."/>
            <person name="Levati E."/>
            <person name="Barry K.W."/>
            <person name="Belfiori B."/>
            <person name="Cichocki N."/>
            <person name="Clum A."/>
            <person name="Dockter R.B."/>
            <person name="Fauchery L."/>
            <person name="Guy J."/>
            <person name="Iotti M."/>
            <person name="Le Tacon F."/>
            <person name="Lindquist E.A."/>
            <person name="Lipzen A."/>
            <person name="Malagnac F."/>
            <person name="Mello A."/>
            <person name="Molinier V."/>
            <person name="Miyauchi S."/>
            <person name="Poulain J."/>
            <person name="Riccioni C."/>
            <person name="Rubini A."/>
            <person name="Sitrit Y."/>
            <person name="Splivallo R."/>
            <person name="Traeger S."/>
            <person name="Wang M."/>
            <person name="Zifcakova L."/>
            <person name="Wipf D."/>
            <person name="Zambonelli A."/>
            <person name="Paolocci F."/>
            <person name="Nowrousian M."/>
            <person name="Ottonello S."/>
            <person name="Baldrian P."/>
            <person name="Spatafora J.W."/>
            <person name="Henrissat B."/>
            <person name="Nagy L.G."/>
            <person name="Aury J.M."/>
            <person name="Wincker P."/>
            <person name="Grigoriev I.V."/>
            <person name="Bonfante P."/>
            <person name="Martin F.M."/>
        </authorList>
    </citation>
    <scope>NUCLEOTIDE SEQUENCE [LARGE SCALE GENOMIC DNA]</scope>
    <source>
        <strain evidence="13 14">ATCC MYA-4762</strain>
    </source>
</reference>
<evidence type="ECO:0000256" key="1">
    <source>
        <dbReference type="ARBA" id="ARBA00004567"/>
    </source>
</evidence>
<evidence type="ECO:0000256" key="5">
    <source>
        <dbReference type="ARBA" id="ARBA00022813"/>
    </source>
</evidence>
<evidence type="ECO:0000256" key="4">
    <source>
        <dbReference type="ARBA" id="ARBA00022737"/>
    </source>
</evidence>
<keyword evidence="5" id="KW-0068">Autocatalytic cleavage</keyword>
<dbReference type="Gene3D" id="1.25.40.690">
    <property type="match status" value="1"/>
</dbReference>
<feature type="compositionally biased region" description="Low complexity" evidence="11">
    <location>
        <begin position="511"/>
        <end position="520"/>
    </location>
</feature>
<dbReference type="STRING" id="1051890.A0A3N4LNL7"/>
<feature type="compositionally biased region" description="Low complexity" evidence="11">
    <location>
        <begin position="308"/>
        <end position="339"/>
    </location>
</feature>
<accession>A0A3N4LNL7</accession>
<dbReference type="GO" id="GO:0044614">
    <property type="term" value="C:nuclear pore cytoplasmic filaments"/>
    <property type="evidence" value="ECO:0007669"/>
    <property type="project" value="TreeGrafter"/>
</dbReference>
<evidence type="ECO:0000259" key="12">
    <source>
        <dbReference type="PROSITE" id="PS51434"/>
    </source>
</evidence>
<evidence type="ECO:0000313" key="13">
    <source>
        <dbReference type="EMBL" id="RPB23258.1"/>
    </source>
</evidence>
<dbReference type="GO" id="GO:0017056">
    <property type="term" value="F:structural constituent of nuclear pore"/>
    <property type="evidence" value="ECO:0007669"/>
    <property type="project" value="InterPro"/>
</dbReference>
<feature type="compositionally biased region" description="Polar residues" evidence="11">
    <location>
        <begin position="837"/>
        <end position="847"/>
    </location>
</feature>
<evidence type="ECO:0000256" key="2">
    <source>
        <dbReference type="ARBA" id="ARBA00008926"/>
    </source>
</evidence>
<keyword evidence="14" id="KW-1185">Reference proteome</keyword>
<feature type="compositionally biased region" description="Polar residues" evidence="11">
    <location>
        <begin position="479"/>
        <end position="492"/>
    </location>
</feature>
<evidence type="ECO:0000256" key="10">
    <source>
        <dbReference type="ARBA" id="ARBA00023242"/>
    </source>
</evidence>
<evidence type="ECO:0000256" key="11">
    <source>
        <dbReference type="SAM" id="MobiDB-lite"/>
    </source>
</evidence>
<dbReference type="GO" id="GO:0051028">
    <property type="term" value="P:mRNA transport"/>
    <property type="evidence" value="ECO:0007669"/>
    <property type="project" value="UniProtKB-KW"/>
</dbReference>
<name>A0A3N4LNL7_9PEZI</name>
<dbReference type="Pfam" id="PF13634">
    <property type="entry name" value="Nucleoporin_FG"/>
    <property type="match status" value="3"/>
</dbReference>
<feature type="compositionally biased region" description="Polar residues" evidence="11">
    <location>
        <begin position="572"/>
        <end position="581"/>
    </location>
</feature>
<feature type="compositionally biased region" description="Acidic residues" evidence="11">
    <location>
        <begin position="1135"/>
        <end position="1144"/>
    </location>
</feature>
<dbReference type="GO" id="GO:0003723">
    <property type="term" value="F:RNA binding"/>
    <property type="evidence" value="ECO:0007669"/>
    <property type="project" value="TreeGrafter"/>
</dbReference>
<dbReference type="InterPro" id="IPR007230">
    <property type="entry name" value="Nup98_auto-Pept-S59_dom"/>
</dbReference>
<evidence type="ECO:0000256" key="8">
    <source>
        <dbReference type="ARBA" id="ARBA00023010"/>
    </source>
</evidence>
<dbReference type="InterPro" id="IPR036903">
    <property type="entry name" value="Nup98_auto-Pept-S59_dom_sf"/>
</dbReference>
<keyword evidence="10" id="KW-0539">Nucleus</keyword>
<feature type="compositionally biased region" description="Gly residues" evidence="11">
    <location>
        <begin position="28"/>
        <end position="43"/>
    </location>
</feature>
<dbReference type="InterPro" id="IPR025574">
    <property type="entry name" value="Nucleoporin_FG_rpt"/>
</dbReference>
<feature type="compositionally biased region" description="Low complexity" evidence="11">
    <location>
        <begin position="18"/>
        <end position="27"/>
    </location>
</feature>
<feature type="compositionally biased region" description="Gly residues" evidence="11">
    <location>
        <begin position="50"/>
        <end position="70"/>
    </location>
</feature>
<keyword evidence="3" id="KW-0813">Transport</keyword>
<keyword evidence="6" id="KW-0509">mRNA transport</keyword>
<dbReference type="PANTHER" id="PTHR23198">
    <property type="entry name" value="NUCLEOPORIN"/>
    <property type="match status" value="1"/>
</dbReference>
<dbReference type="PROSITE" id="PS51434">
    <property type="entry name" value="NUP_C"/>
    <property type="match status" value="1"/>
</dbReference>
<dbReference type="Gene3D" id="1.10.10.2360">
    <property type="match status" value="1"/>
</dbReference>
<feature type="compositionally biased region" description="Gly residues" evidence="11">
    <location>
        <begin position="609"/>
        <end position="628"/>
    </location>
</feature>